<evidence type="ECO:0008006" key="4">
    <source>
        <dbReference type="Google" id="ProtNLM"/>
    </source>
</evidence>
<evidence type="ECO:0000313" key="2">
    <source>
        <dbReference type="EMBL" id="STO61177.1"/>
    </source>
</evidence>
<evidence type="ECO:0000313" key="3">
    <source>
        <dbReference type="Proteomes" id="UP000254232"/>
    </source>
</evidence>
<accession>A0A377HYA0</accession>
<dbReference type="EMBL" id="UGGZ01000001">
    <property type="protein sequence ID" value="STO37548.1"/>
    <property type="molecule type" value="Genomic_DNA"/>
</dbReference>
<organism evidence="2 3">
    <name type="scientific">Gallibacterium anatis</name>
    <dbReference type="NCBI Taxonomy" id="750"/>
    <lineage>
        <taxon>Bacteria</taxon>
        <taxon>Pseudomonadati</taxon>
        <taxon>Pseudomonadota</taxon>
        <taxon>Gammaproteobacteria</taxon>
        <taxon>Pasteurellales</taxon>
        <taxon>Pasteurellaceae</taxon>
        <taxon>Gallibacterium</taxon>
    </lineage>
</organism>
<dbReference type="AlphaFoldDB" id="A0A377HYA0"/>
<proteinExistence type="predicted"/>
<dbReference type="CDD" id="cd16387">
    <property type="entry name" value="ParB_N_Srx"/>
    <property type="match status" value="1"/>
</dbReference>
<dbReference type="RefSeq" id="WP_018346682.1">
    <property type="nucleotide sequence ID" value="NZ_UGGZ01000001.1"/>
</dbReference>
<dbReference type="GeneID" id="77262833"/>
<protein>
    <recommendedName>
        <fullName evidence="4">ParB/Sulfiredoxin domain-containing protein</fullName>
    </recommendedName>
</protein>
<sequence length="103" mass="11911">MKLISSQRYLDEAIVAVKIENEDFEVQVSPEFEFEGETYRVVMDGHHSYAAAKKAGVEPVFYEQDARDNDCIALLENGNIEDFFDVCRIDSGWYDIETGYDIW</sequence>
<dbReference type="Proteomes" id="UP000254232">
    <property type="component" value="Unassembled WGS sequence"/>
</dbReference>
<reference evidence="2 3" key="1">
    <citation type="submission" date="2018-06" db="EMBL/GenBank/DDBJ databases">
        <authorList>
            <consortium name="Pathogen Informatics"/>
            <person name="Doyle S."/>
        </authorList>
    </citation>
    <scope>NUCLEOTIDE SEQUENCE [LARGE SCALE GENOMIC DNA]</scope>
    <source>
        <strain evidence="2 3">NCTC11413</strain>
    </source>
</reference>
<evidence type="ECO:0000313" key="1">
    <source>
        <dbReference type="EMBL" id="STO37548.1"/>
    </source>
</evidence>
<gene>
    <name evidence="1" type="ORF">NCTC11413_00661</name>
    <name evidence="2" type="ORF">NCTC11413_02536</name>
</gene>
<dbReference type="EMBL" id="UGGZ01000002">
    <property type="protein sequence ID" value="STO61177.1"/>
    <property type="molecule type" value="Genomic_DNA"/>
</dbReference>
<name>A0A377HYA0_9PAST</name>